<dbReference type="EMBL" id="RJVU01044706">
    <property type="protein sequence ID" value="ROL44670.1"/>
    <property type="molecule type" value="Genomic_DNA"/>
</dbReference>
<sequence>MQPEKRAVLPVLSDKEQAQHEMTEDPAGIFELVELVGNGTYGQVYKKPTLGTPNGWYTGDFAVTRKMAFVLRETNEKGNTTFLLFSCPVSLLHSSPMAECLGYVNVFHHSVDLPGLPEHVIAFLSLPLALSLICPSRPPLPTSLSSHLQTSCWLFDRPPGRVLHRNLSCSLSSSEASDMRSRHKSA</sequence>
<evidence type="ECO:0000313" key="2">
    <source>
        <dbReference type="Proteomes" id="UP000281406"/>
    </source>
</evidence>
<name>A0A3N0YFP9_ANAGA</name>
<reference evidence="1 2" key="1">
    <citation type="submission" date="2018-10" db="EMBL/GenBank/DDBJ databases">
        <title>Genome assembly for a Yunnan-Guizhou Plateau 3E fish, Anabarilius grahami (Regan), and its evolutionary and genetic applications.</title>
        <authorList>
            <person name="Jiang W."/>
        </authorList>
    </citation>
    <scope>NUCLEOTIDE SEQUENCE [LARGE SCALE GENOMIC DNA]</scope>
    <source>
        <strain evidence="1">AG-KIZ</strain>
        <tissue evidence="1">Muscle</tissue>
    </source>
</reference>
<comment type="caution">
    <text evidence="1">The sequence shown here is derived from an EMBL/GenBank/DDBJ whole genome shotgun (WGS) entry which is preliminary data.</text>
</comment>
<keyword evidence="1" id="KW-0808">Transferase</keyword>
<dbReference type="GO" id="GO:0016301">
    <property type="term" value="F:kinase activity"/>
    <property type="evidence" value="ECO:0007669"/>
    <property type="project" value="UniProtKB-KW"/>
</dbReference>
<accession>A0A3N0YFP9</accession>
<dbReference type="OrthoDB" id="8693905at2759"/>
<proteinExistence type="predicted"/>
<evidence type="ECO:0000313" key="1">
    <source>
        <dbReference type="EMBL" id="ROL44670.1"/>
    </source>
</evidence>
<keyword evidence="2" id="KW-1185">Reference proteome</keyword>
<protein>
    <submittedName>
        <fullName evidence="1">Traf2 and NCK-interacting protein kinase</fullName>
    </submittedName>
</protein>
<dbReference type="AlphaFoldDB" id="A0A3N0YFP9"/>
<keyword evidence="1" id="KW-0418">Kinase</keyword>
<organism evidence="1 2">
    <name type="scientific">Anabarilius grahami</name>
    <name type="common">Kanglang fish</name>
    <name type="synonym">Barilius grahami</name>
    <dbReference type="NCBI Taxonomy" id="495550"/>
    <lineage>
        <taxon>Eukaryota</taxon>
        <taxon>Metazoa</taxon>
        <taxon>Chordata</taxon>
        <taxon>Craniata</taxon>
        <taxon>Vertebrata</taxon>
        <taxon>Euteleostomi</taxon>
        <taxon>Actinopterygii</taxon>
        <taxon>Neopterygii</taxon>
        <taxon>Teleostei</taxon>
        <taxon>Ostariophysi</taxon>
        <taxon>Cypriniformes</taxon>
        <taxon>Xenocyprididae</taxon>
        <taxon>Xenocypridinae</taxon>
        <taxon>Xenocypridinae incertae sedis</taxon>
        <taxon>Anabarilius</taxon>
    </lineage>
</organism>
<dbReference type="Gene3D" id="3.30.200.20">
    <property type="entry name" value="Phosphorylase Kinase, domain 1"/>
    <property type="match status" value="1"/>
</dbReference>
<gene>
    <name evidence="1" type="ORF">DPX16_18381</name>
</gene>
<dbReference type="Proteomes" id="UP000281406">
    <property type="component" value="Unassembled WGS sequence"/>
</dbReference>